<comment type="caution">
    <text evidence="2">The sequence shown here is derived from an EMBL/GenBank/DDBJ whole genome shotgun (WGS) entry which is preliminary data.</text>
</comment>
<dbReference type="SMART" id="SM00342">
    <property type="entry name" value="HTH_ARAC"/>
    <property type="match status" value="1"/>
</dbReference>
<dbReference type="CDD" id="cd06445">
    <property type="entry name" value="ATase"/>
    <property type="match status" value="1"/>
</dbReference>
<dbReference type="Pfam" id="PF01035">
    <property type="entry name" value="DNA_binding_1"/>
    <property type="match status" value="1"/>
</dbReference>
<dbReference type="PANTHER" id="PTHR10815:SF13">
    <property type="entry name" value="METHYLATED-DNA--PROTEIN-CYSTEINE METHYLTRANSFERASE"/>
    <property type="match status" value="1"/>
</dbReference>
<dbReference type="RefSeq" id="WP_216065266.1">
    <property type="nucleotide sequence ID" value="NZ_JAHKPP010000040.1"/>
</dbReference>
<dbReference type="NCBIfam" id="TIGR00589">
    <property type="entry name" value="ogt"/>
    <property type="match status" value="1"/>
</dbReference>
<dbReference type="EC" id="2.1.1.63" evidence="2"/>
<dbReference type="InterPro" id="IPR014048">
    <property type="entry name" value="MethylDNA_cys_MeTrfase_DNA-bd"/>
</dbReference>
<keyword evidence="2" id="KW-0808">Transferase</keyword>
<dbReference type="InterPro" id="IPR001497">
    <property type="entry name" value="MethylDNA_cys_MeTrfase_AS"/>
</dbReference>
<protein>
    <submittedName>
        <fullName evidence="2">Methylated-DNA--[protein]-cysteine S-methyltransferase</fullName>
        <ecNumber evidence="2">2.1.1.63</ecNumber>
    </submittedName>
</protein>
<reference evidence="2" key="1">
    <citation type="submission" date="2023-07" db="EMBL/GenBank/DDBJ databases">
        <title>Genome content predicts the carbon catabolic preferences of heterotrophic bacteria.</title>
        <authorList>
            <person name="Gralka M."/>
        </authorList>
    </citation>
    <scope>NUCLEOTIDE SEQUENCE</scope>
    <source>
        <strain evidence="2">I3M17_2</strain>
    </source>
</reference>
<accession>A0AAW7X823</accession>
<dbReference type="GO" id="GO:0003908">
    <property type="term" value="F:methylated-DNA-[protein]-cysteine S-methyltransferase activity"/>
    <property type="evidence" value="ECO:0007669"/>
    <property type="project" value="UniProtKB-EC"/>
</dbReference>
<evidence type="ECO:0000313" key="3">
    <source>
        <dbReference type="Proteomes" id="UP001169760"/>
    </source>
</evidence>
<dbReference type="InterPro" id="IPR018060">
    <property type="entry name" value="HTH_AraC"/>
</dbReference>
<evidence type="ECO:0000259" key="1">
    <source>
        <dbReference type="PROSITE" id="PS01124"/>
    </source>
</evidence>
<dbReference type="Proteomes" id="UP001169760">
    <property type="component" value="Unassembled WGS sequence"/>
</dbReference>
<dbReference type="PROSITE" id="PS00374">
    <property type="entry name" value="MGMT"/>
    <property type="match status" value="1"/>
</dbReference>
<name>A0AAW7X823_9GAMM</name>
<proteinExistence type="predicted"/>
<dbReference type="PANTHER" id="PTHR10815">
    <property type="entry name" value="METHYLATED-DNA--PROTEIN-CYSTEINE METHYLTRANSFERASE"/>
    <property type="match status" value="1"/>
</dbReference>
<keyword evidence="2" id="KW-0489">Methyltransferase</keyword>
<dbReference type="Pfam" id="PF12833">
    <property type="entry name" value="HTH_18"/>
    <property type="match status" value="1"/>
</dbReference>
<dbReference type="GO" id="GO:0043565">
    <property type="term" value="F:sequence-specific DNA binding"/>
    <property type="evidence" value="ECO:0007669"/>
    <property type="project" value="InterPro"/>
</dbReference>
<dbReference type="AlphaFoldDB" id="A0AAW7X823"/>
<dbReference type="GO" id="GO:0032259">
    <property type="term" value="P:methylation"/>
    <property type="evidence" value="ECO:0007669"/>
    <property type="project" value="UniProtKB-KW"/>
</dbReference>
<dbReference type="GO" id="GO:0003700">
    <property type="term" value="F:DNA-binding transcription factor activity"/>
    <property type="evidence" value="ECO:0007669"/>
    <property type="project" value="InterPro"/>
</dbReference>
<sequence>MPHPATRVAIENSEQHAHYKIVERAITYLVANQREQPSLALVAKQVGLSESRLQRVFTDWAGVSPKQFLQFLTKEHAKQALTHSPVLEAALASGLSGSGRLHDLMVRCESITPGEYKKQGAGLTIEYGAHSSPFGFCFIAVTPRGVCKLAFYDQQREHALLVDELQADWPNATLVHSPTGTEYSFQQIFGNGQSGGDIKLLLKGTPFRLQVWEALLRIPSGQLLSYQQVADAIGKPNSVRAVASAIASNHIGYVIPCHRVIRNTGGLSEYRWGAYRKRSLIGWEQAQIVKRVD</sequence>
<gene>
    <name evidence="2" type="ORF">Q4521_14705</name>
</gene>
<dbReference type="PROSITE" id="PS01124">
    <property type="entry name" value="HTH_ARAC_FAMILY_2"/>
    <property type="match status" value="1"/>
</dbReference>
<evidence type="ECO:0000313" key="2">
    <source>
        <dbReference type="EMBL" id="MDO6423730.1"/>
    </source>
</evidence>
<feature type="domain" description="HTH araC/xylS-type" evidence="1">
    <location>
        <begin position="23"/>
        <end position="119"/>
    </location>
</feature>
<dbReference type="GO" id="GO:0006281">
    <property type="term" value="P:DNA repair"/>
    <property type="evidence" value="ECO:0007669"/>
    <property type="project" value="InterPro"/>
</dbReference>
<dbReference type="EMBL" id="JAUOPB010000011">
    <property type="protein sequence ID" value="MDO6423730.1"/>
    <property type="molecule type" value="Genomic_DNA"/>
</dbReference>
<organism evidence="2 3">
    <name type="scientific">Saccharophagus degradans</name>
    <dbReference type="NCBI Taxonomy" id="86304"/>
    <lineage>
        <taxon>Bacteria</taxon>
        <taxon>Pseudomonadati</taxon>
        <taxon>Pseudomonadota</taxon>
        <taxon>Gammaproteobacteria</taxon>
        <taxon>Cellvibrionales</taxon>
        <taxon>Cellvibrionaceae</taxon>
        <taxon>Saccharophagus</taxon>
    </lineage>
</organism>